<protein>
    <submittedName>
        <fullName evidence="1">Polyurethanase</fullName>
    </submittedName>
</protein>
<dbReference type="InterPro" id="IPR011049">
    <property type="entry name" value="Serralysin-like_metalloprot_C"/>
</dbReference>
<keyword evidence="2" id="KW-1185">Reference proteome</keyword>
<accession>A0A4P8YI87</accession>
<dbReference type="Gene3D" id="3.40.50.1820">
    <property type="entry name" value="alpha/beta hydrolase"/>
    <property type="match status" value="1"/>
</dbReference>
<dbReference type="InterPro" id="IPR029058">
    <property type="entry name" value="AB_hydrolase_fold"/>
</dbReference>
<dbReference type="Proteomes" id="UP000302163">
    <property type="component" value="Chromosome"/>
</dbReference>
<reference evidence="1 2" key="1">
    <citation type="submission" date="2019-05" db="EMBL/GenBank/DDBJ databases">
        <title>Complete genome sequence of Izhakiella calystegiae KSNA2, an endophyte isolated from beach morning glory (Calystegia soldanella).</title>
        <authorList>
            <person name="Jiang L."/>
            <person name="Jeong J.C."/>
            <person name="Kim C.Y."/>
            <person name="Kim D.H."/>
            <person name="Kim S.W."/>
            <person name="Lee j."/>
        </authorList>
    </citation>
    <scope>NUCLEOTIDE SEQUENCE [LARGE SCALE GENOMIC DNA]</scope>
    <source>
        <strain evidence="1 2">KSNA2</strain>
    </source>
</reference>
<organism evidence="1 2">
    <name type="scientific">Jejubacter calystegiae</name>
    <dbReference type="NCBI Taxonomy" id="2579935"/>
    <lineage>
        <taxon>Bacteria</taxon>
        <taxon>Pseudomonadati</taxon>
        <taxon>Pseudomonadota</taxon>
        <taxon>Gammaproteobacteria</taxon>
        <taxon>Enterobacterales</taxon>
        <taxon>Enterobacteriaceae</taxon>
        <taxon>Jejubacter</taxon>
    </lineage>
</organism>
<evidence type="ECO:0000313" key="2">
    <source>
        <dbReference type="Proteomes" id="UP000302163"/>
    </source>
</evidence>
<sequence length="585" mass="63829">MSIFDYKEKQDKTVINDALIINAYSTELSGFTLETSFEKMASDAGWKILSAEDIGYSGSCDRYDIFSGEQDFYWSAQVNIFGKYDDAGNLISLGVCYWGTGDVIDSPTNSENTQMDTIHDLLTTIDGFANTYVENAFGELLSTLANYAIKNGLGGEDVLFSGMSLGGMAVNSTAMASANGAWNSFYENADYIAISSPVQNTFDDKVLNIGCENDPVYRVLDGTHITFPDSLLAHDTPQETCVNNLVMFNDFYAASDFTIFSIAGMMWGTWAGHNAADYVEGLKTVLSSQTYNFTDRDSTVIVSRMSDEMREKTWVEDLNRFADPHHGPTFILGSEKADLISGGAGIDYLEGFTGDDTFRDAGSSNIIFGGDGYDLFDLQSEISKTSVAQSVTGMTFIKGADGGITLLQDVEAIRETYWEWFQTRTITYEITCRGLEVDGNVALGYANAVHGSMTGQASEIFAPQDGGFYTNTTSWLFSYNGDTIMHGSTTDDVFICGIGNDQMYANGGSDTFLFASDNFGHNAIYGFGSDDQIVILANKETTANSNWLDYLSEDSDGLMFSCGESSISLVGLSLDQVHENQFVLA</sequence>
<dbReference type="KEGG" id="izh:FEM41_06340"/>
<dbReference type="AlphaFoldDB" id="A0A4P8YI87"/>
<dbReference type="RefSeq" id="WP_138095188.1">
    <property type="nucleotide sequence ID" value="NZ_CP040428.1"/>
</dbReference>
<gene>
    <name evidence="1" type="ORF">FEM41_06340</name>
</gene>
<proteinExistence type="predicted"/>
<dbReference type="EMBL" id="CP040428">
    <property type="protein sequence ID" value="QCT19304.1"/>
    <property type="molecule type" value="Genomic_DNA"/>
</dbReference>
<evidence type="ECO:0000313" key="1">
    <source>
        <dbReference type="EMBL" id="QCT19304.1"/>
    </source>
</evidence>
<name>A0A4P8YI87_9ENTR</name>
<dbReference type="OrthoDB" id="7010652at2"/>
<dbReference type="SUPFAM" id="SSF51120">
    <property type="entry name" value="beta-Roll"/>
    <property type="match status" value="1"/>
</dbReference>